<name>A0A9D2GTF7_9BACT</name>
<comment type="caution">
    <text evidence="13">The sequence shown here is derived from an EMBL/GenBank/DDBJ whole genome shotgun (WGS) entry which is preliminary data.</text>
</comment>
<evidence type="ECO:0000256" key="1">
    <source>
        <dbReference type="ARBA" id="ARBA00002442"/>
    </source>
</evidence>
<dbReference type="GO" id="GO:0005886">
    <property type="term" value="C:plasma membrane"/>
    <property type="evidence" value="ECO:0007669"/>
    <property type="project" value="UniProtKB-SubCell"/>
</dbReference>
<reference evidence="13" key="2">
    <citation type="submission" date="2021-04" db="EMBL/GenBank/DDBJ databases">
        <authorList>
            <person name="Gilroy R."/>
        </authorList>
    </citation>
    <scope>NUCLEOTIDE SEQUENCE</scope>
    <source>
        <strain evidence="13">ChiW4-1371</strain>
    </source>
</reference>
<keyword evidence="5" id="KW-0813">Transport</keyword>
<dbReference type="GO" id="GO:1903607">
    <property type="term" value="P:cytochrome c biosynthetic process"/>
    <property type="evidence" value="ECO:0007669"/>
    <property type="project" value="TreeGrafter"/>
</dbReference>
<keyword evidence="10 12" id="KW-1133">Transmembrane helix</keyword>
<dbReference type="EMBL" id="DXAQ01000026">
    <property type="protein sequence ID" value="HIZ88661.1"/>
    <property type="molecule type" value="Genomic_DNA"/>
</dbReference>
<evidence type="ECO:0000256" key="12">
    <source>
        <dbReference type="SAM" id="Phobius"/>
    </source>
</evidence>
<feature type="transmembrane region" description="Helical" evidence="12">
    <location>
        <begin position="199"/>
        <end position="222"/>
    </location>
</feature>
<dbReference type="GO" id="GO:0017004">
    <property type="term" value="P:cytochrome complex assembly"/>
    <property type="evidence" value="ECO:0007669"/>
    <property type="project" value="UniProtKB-KW"/>
</dbReference>
<evidence type="ECO:0000256" key="11">
    <source>
        <dbReference type="ARBA" id="ARBA00023136"/>
    </source>
</evidence>
<evidence type="ECO:0000313" key="13">
    <source>
        <dbReference type="EMBL" id="HIZ88661.1"/>
    </source>
</evidence>
<evidence type="ECO:0000256" key="4">
    <source>
        <dbReference type="ARBA" id="ARBA00016452"/>
    </source>
</evidence>
<evidence type="ECO:0000256" key="6">
    <source>
        <dbReference type="ARBA" id="ARBA00022475"/>
    </source>
</evidence>
<feature type="transmembrane region" description="Helical" evidence="12">
    <location>
        <begin position="163"/>
        <end position="187"/>
    </location>
</feature>
<evidence type="ECO:0000256" key="3">
    <source>
        <dbReference type="ARBA" id="ARBA00010544"/>
    </source>
</evidence>
<evidence type="ECO:0000256" key="9">
    <source>
        <dbReference type="ARBA" id="ARBA00022748"/>
    </source>
</evidence>
<dbReference type="PANTHER" id="PTHR30070">
    <property type="entry name" value="HEME EXPORTER PROTEIN B"/>
    <property type="match status" value="1"/>
</dbReference>
<accession>A0A9D2GTF7</accession>
<evidence type="ECO:0000313" key="14">
    <source>
        <dbReference type="Proteomes" id="UP000824176"/>
    </source>
</evidence>
<evidence type="ECO:0000256" key="10">
    <source>
        <dbReference type="ARBA" id="ARBA00022989"/>
    </source>
</evidence>
<comment type="similarity">
    <text evidence="3">Belongs to the CcmB/CycW/HelB family.</text>
</comment>
<feature type="transmembrane region" description="Helical" evidence="12">
    <location>
        <begin position="54"/>
        <end position="70"/>
    </location>
</feature>
<evidence type="ECO:0000256" key="5">
    <source>
        <dbReference type="ARBA" id="ARBA00022448"/>
    </source>
</evidence>
<dbReference type="Pfam" id="PF03379">
    <property type="entry name" value="CcmB"/>
    <property type="match status" value="1"/>
</dbReference>
<proteinExistence type="inferred from homology"/>
<protein>
    <recommendedName>
        <fullName evidence="4">Heme exporter protein B</fullName>
    </recommendedName>
</protein>
<feature type="transmembrane region" description="Helical" evidence="12">
    <location>
        <begin position="101"/>
        <end position="125"/>
    </location>
</feature>
<dbReference type="Proteomes" id="UP000824176">
    <property type="component" value="Unassembled WGS sequence"/>
</dbReference>
<keyword evidence="6" id="KW-1003">Cell membrane</keyword>
<keyword evidence="9" id="KW-0201">Cytochrome c-type biogenesis</keyword>
<keyword evidence="11 12" id="KW-0472">Membrane</keyword>
<gene>
    <name evidence="13" type="ORF">H9804_01850</name>
</gene>
<evidence type="ECO:0000256" key="7">
    <source>
        <dbReference type="ARBA" id="ARBA00022519"/>
    </source>
</evidence>
<organism evidence="13 14">
    <name type="scientific">Candidatus Mucispirillum faecigallinarum</name>
    <dbReference type="NCBI Taxonomy" id="2838699"/>
    <lineage>
        <taxon>Bacteria</taxon>
        <taxon>Pseudomonadati</taxon>
        <taxon>Deferribacterota</taxon>
        <taxon>Deferribacteres</taxon>
        <taxon>Deferribacterales</taxon>
        <taxon>Mucispirillaceae</taxon>
        <taxon>Mucispirillum</taxon>
    </lineage>
</organism>
<reference evidence="13" key="1">
    <citation type="journal article" date="2021" name="PeerJ">
        <title>Extensive microbial diversity within the chicken gut microbiome revealed by metagenomics and culture.</title>
        <authorList>
            <person name="Gilroy R."/>
            <person name="Ravi A."/>
            <person name="Getino M."/>
            <person name="Pursley I."/>
            <person name="Horton D.L."/>
            <person name="Alikhan N.F."/>
            <person name="Baker D."/>
            <person name="Gharbi K."/>
            <person name="Hall N."/>
            <person name="Watson M."/>
            <person name="Adriaenssens E.M."/>
            <person name="Foster-Nyarko E."/>
            <person name="Jarju S."/>
            <person name="Secka A."/>
            <person name="Antonio M."/>
            <person name="Oren A."/>
            <person name="Chaudhuri R.R."/>
            <person name="La Ragione R."/>
            <person name="Hildebrand F."/>
            <person name="Pallen M.J."/>
        </authorList>
    </citation>
    <scope>NUCLEOTIDE SEQUENCE</scope>
    <source>
        <strain evidence="13">ChiW4-1371</strain>
    </source>
</reference>
<comment type="function">
    <text evidence="1">Required for the export of heme to the periplasm for the biogenesis of c-type cytochromes.</text>
</comment>
<evidence type="ECO:0000256" key="2">
    <source>
        <dbReference type="ARBA" id="ARBA00004429"/>
    </source>
</evidence>
<dbReference type="PIRSF" id="PIRSF002764">
    <property type="entry name" value="CcmB"/>
    <property type="match status" value="1"/>
</dbReference>
<dbReference type="AlphaFoldDB" id="A0A9D2GTF7"/>
<dbReference type="PANTHER" id="PTHR30070:SF1">
    <property type="entry name" value="CYTOCHROME C BIOGENESIS B-RELATED"/>
    <property type="match status" value="1"/>
</dbReference>
<sequence>MNYFKAVLAILKKDILMEIRTKETINATLVFSILITIVFSFISEPGSKTEQAVAGGIFWMAVTFSGILGLNKTMMSEIQGGNFEALMLAPIDRSAIFFGKVISNFLFLTILEIILVPLFLVFYNVNLVSHWLMVVIILLATYGYSVTGTLFSMISVRTKTREIMLPLLMLPILVPVIIAAILSTNIFLFNQEITYCYNWIKLMAVFDIIFTAVIFAIFSAVIEE</sequence>
<dbReference type="InterPro" id="IPR026031">
    <property type="entry name" value="Cyt_c_CcmB_bac"/>
</dbReference>
<evidence type="ECO:0000256" key="8">
    <source>
        <dbReference type="ARBA" id="ARBA00022692"/>
    </source>
</evidence>
<dbReference type="InterPro" id="IPR003544">
    <property type="entry name" value="Cyt_c_biogenesis_CcmB"/>
</dbReference>
<dbReference type="PRINTS" id="PR01414">
    <property type="entry name" value="CCMBBIOGNSIS"/>
</dbReference>
<feature type="transmembrane region" description="Helical" evidence="12">
    <location>
        <begin position="131"/>
        <end position="151"/>
    </location>
</feature>
<keyword evidence="8 12" id="KW-0812">Transmembrane</keyword>
<dbReference type="GO" id="GO:0015232">
    <property type="term" value="F:heme transmembrane transporter activity"/>
    <property type="evidence" value="ECO:0007669"/>
    <property type="project" value="InterPro"/>
</dbReference>
<keyword evidence="7" id="KW-0997">Cell inner membrane</keyword>
<feature type="transmembrane region" description="Helical" evidence="12">
    <location>
        <begin position="24"/>
        <end position="42"/>
    </location>
</feature>
<comment type="subcellular location">
    <subcellularLocation>
        <location evidence="2">Cell inner membrane</location>
        <topology evidence="2">Multi-pass membrane protein</topology>
    </subcellularLocation>
</comment>